<reference evidence="1 2" key="1">
    <citation type="submission" date="2024-06" db="EMBL/GenBank/DDBJ databases">
        <title>The draft genome of Grus japonensis, version 3.</title>
        <authorList>
            <person name="Nabeshima K."/>
            <person name="Suzuki S."/>
            <person name="Onuma M."/>
        </authorList>
    </citation>
    <scope>NUCLEOTIDE SEQUENCE [LARGE SCALE GENOMIC DNA]</scope>
    <source>
        <strain evidence="1 2">451A</strain>
    </source>
</reference>
<protein>
    <submittedName>
        <fullName evidence="1">Uncharacterized protein</fullName>
    </submittedName>
</protein>
<sequence length="113" mass="13008">MDQWRKRKVSQQTYENNPKWILEEERGNHQHHHHLLPGKGLQMLAAHGNIPHDHHQSETTRTQGSSGRIPLQGLLSLERVNSTSQFGIIDKLANDAFNSCLQITDKDIDQDWP</sequence>
<gene>
    <name evidence="1" type="ORF">GRJ2_002959600</name>
</gene>
<name>A0ABC9Y4G5_GRUJA</name>
<comment type="caution">
    <text evidence="1">The sequence shown here is derived from an EMBL/GenBank/DDBJ whole genome shotgun (WGS) entry which is preliminary data.</text>
</comment>
<organism evidence="1 2">
    <name type="scientific">Grus japonensis</name>
    <name type="common">Japanese crane</name>
    <name type="synonym">Red-crowned crane</name>
    <dbReference type="NCBI Taxonomy" id="30415"/>
    <lineage>
        <taxon>Eukaryota</taxon>
        <taxon>Metazoa</taxon>
        <taxon>Chordata</taxon>
        <taxon>Craniata</taxon>
        <taxon>Vertebrata</taxon>
        <taxon>Euteleostomi</taxon>
        <taxon>Archelosauria</taxon>
        <taxon>Archosauria</taxon>
        <taxon>Dinosauria</taxon>
        <taxon>Saurischia</taxon>
        <taxon>Theropoda</taxon>
        <taxon>Coelurosauria</taxon>
        <taxon>Aves</taxon>
        <taxon>Neognathae</taxon>
        <taxon>Neoaves</taxon>
        <taxon>Gruiformes</taxon>
        <taxon>Gruidae</taxon>
        <taxon>Grus</taxon>
    </lineage>
</organism>
<dbReference type="EMBL" id="BAAFJT010000040">
    <property type="protein sequence ID" value="GAB0204940.1"/>
    <property type="molecule type" value="Genomic_DNA"/>
</dbReference>
<evidence type="ECO:0000313" key="2">
    <source>
        <dbReference type="Proteomes" id="UP001623348"/>
    </source>
</evidence>
<proteinExistence type="predicted"/>
<dbReference type="Proteomes" id="UP001623348">
    <property type="component" value="Unassembled WGS sequence"/>
</dbReference>
<evidence type="ECO:0000313" key="1">
    <source>
        <dbReference type="EMBL" id="GAB0204940.1"/>
    </source>
</evidence>
<keyword evidence="2" id="KW-1185">Reference proteome</keyword>
<dbReference type="AlphaFoldDB" id="A0ABC9Y4G5"/>
<accession>A0ABC9Y4G5</accession>